<feature type="non-terminal residue" evidence="2">
    <location>
        <position position="1"/>
    </location>
</feature>
<feature type="non-terminal residue" evidence="2">
    <location>
        <position position="68"/>
    </location>
</feature>
<gene>
    <name evidence="2" type="primary">ORF21975</name>
</gene>
<organism evidence="2">
    <name type="scientific">Arion vulgaris</name>
    <dbReference type="NCBI Taxonomy" id="1028688"/>
    <lineage>
        <taxon>Eukaryota</taxon>
        <taxon>Metazoa</taxon>
        <taxon>Spiralia</taxon>
        <taxon>Lophotrochozoa</taxon>
        <taxon>Mollusca</taxon>
        <taxon>Gastropoda</taxon>
        <taxon>Heterobranchia</taxon>
        <taxon>Euthyneura</taxon>
        <taxon>Panpulmonata</taxon>
        <taxon>Eupulmonata</taxon>
        <taxon>Stylommatophora</taxon>
        <taxon>Helicina</taxon>
        <taxon>Arionoidea</taxon>
        <taxon>Arionidae</taxon>
        <taxon>Arion</taxon>
    </lineage>
</organism>
<feature type="region of interest" description="Disordered" evidence="1">
    <location>
        <begin position="26"/>
        <end position="46"/>
    </location>
</feature>
<proteinExistence type="predicted"/>
<dbReference type="AlphaFoldDB" id="A0A0B6YDA0"/>
<reference evidence="2" key="1">
    <citation type="submission" date="2014-12" db="EMBL/GenBank/DDBJ databases">
        <title>Insight into the proteome of Arion vulgaris.</title>
        <authorList>
            <person name="Aradska J."/>
            <person name="Bulat T."/>
            <person name="Smidak R."/>
            <person name="Sarate P."/>
            <person name="Gangsoo J."/>
            <person name="Sialana F."/>
            <person name="Bilban M."/>
            <person name="Lubec G."/>
        </authorList>
    </citation>
    <scope>NUCLEOTIDE SEQUENCE</scope>
    <source>
        <tissue evidence="2">Skin</tissue>
    </source>
</reference>
<evidence type="ECO:0000313" key="2">
    <source>
        <dbReference type="EMBL" id="CEK54113.1"/>
    </source>
</evidence>
<accession>A0A0B6YDA0</accession>
<dbReference type="EMBL" id="HACG01007248">
    <property type="protein sequence ID" value="CEK54113.1"/>
    <property type="molecule type" value="Transcribed_RNA"/>
</dbReference>
<name>A0A0B6YDA0_9EUPU</name>
<sequence>NLAMLVSHNIEITSVNVRLVRRTFSQSPLELQSPHPESAQPYGSSGQKKAFYAKHLCQAMTHLTKTES</sequence>
<protein>
    <submittedName>
        <fullName evidence="2">Uncharacterized protein</fullName>
    </submittedName>
</protein>
<evidence type="ECO:0000256" key="1">
    <source>
        <dbReference type="SAM" id="MobiDB-lite"/>
    </source>
</evidence>